<dbReference type="EMBL" id="QPMK01000001">
    <property type="protein sequence ID" value="RDD67917.1"/>
    <property type="molecule type" value="Genomic_DNA"/>
</dbReference>
<dbReference type="OrthoDB" id="7961152at2"/>
<proteinExistence type="predicted"/>
<evidence type="ECO:0000259" key="1">
    <source>
        <dbReference type="Pfam" id="PF20056"/>
    </source>
</evidence>
<name>A0A369TUT3_9RHOB</name>
<sequence length="84" mass="9260">MLGRTTLKRHAILVDRMAAQAGIDLQEAAMRGRITIAEIEDAVLRCTGCAQPCACENMLDRMDLPAGQVPDFCRNSEVLSELRK</sequence>
<dbReference type="Proteomes" id="UP000253977">
    <property type="component" value="Unassembled WGS sequence"/>
</dbReference>
<protein>
    <recommendedName>
        <fullName evidence="1">DUF6455 domain-containing protein</fullName>
    </recommendedName>
</protein>
<keyword evidence="3" id="KW-1185">Reference proteome</keyword>
<dbReference type="Pfam" id="PF20056">
    <property type="entry name" value="DUF6455"/>
    <property type="match status" value="1"/>
</dbReference>
<evidence type="ECO:0000313" key="3">
    <source>
        <dbReference type="Proteomes" id="UP000253977"/>
    </source>
</evidence>
<reference evidence="2 3" key="1">
    <citation type="submission" date="2018-07" db="EMBL/GenBank/DDBJ databases">
        <title>Thalassococcus profundi sp. nov., a marine bacterium isolated from deep seawater of Okinawa Trough.</title>
        <authorList>
            <person name="Yu M."/>
        </authorList>
    </citation>
    <scope>NUCLEOTIDE SEQUENCE [LARGE SCALE GENOMIC DNA]</scope>
    <source>
        <strain evidence="2 3">WRAS1</strain>
    </source>
</reference>
<comment type="caution">
    <text evidence="2">The sequence shown here is derived from an EMBL/GenBank/DDBJ whole genome shotgun (WGS) entry which is preliminary data.</text>
</comment>
<dbReference type="AlphaFoldDB" id="A0A369TUT3"/>
<organism evidence="2 3">
    <name type="scientific">Thalassococcus profundi</name>
    <dbReference type="NCBI Taxonomy" id="2282382"/>
    <lineage>
        <taxon>Bacteria</taxon>
        <taxon>Pseudomonadati</taxon>
        <taxon>Pseudomonadota</taxon>
        <taxon>Alphaproteobacteria</taxon>
        <taxon>Rhodobacterales</taxon>
        <taxon>Roseobacteraceae</taxon>
        <taxon>Thalassococcus</taxon>
    </lineage>
</organism>
<accession>A0A369TUT3</accession>
<dbReference type="InterPro" id="IPR045601">
    <property type="entry name" value="DUF6455"/>
</dbReference>
<feature type="domain" description="DUF6455" evidence="1">
    <location>
        <begin position="1"/>
        <end position="84"/>
    </location>
</feature>
<evidence type="ECO:0000313" key="2">
    <source>
        <dbReference type="EMBL" id="RDD67917.1"/>
    </source>
</evidence>
<dbReference type="RefSeq" id="WP_114508895.1">
    <property type="nucleotide sequence ID" value="NZ_QPMK01000001.1"/>
</dbReference>
<gene>
    <name evidence="2" type="ORF">DU478_00065</name>
</gene>